<comment type="caution">
    <text evidence="3">The sequence shown here is derived from an EMBL/GenBank/DDBJ whole genome shotgun (WGS) entry which is preliminary data.</text>
</comment>
<dbReference type="GO" id="GO:0004527">
    <property type="term" value="F:exonuclease activity"/>
    <property type="evidence" value="ECO:0007669"/>
    <property type="project" value="UniProtKB-KW"/>
</dbReference>
<protein>
    <recommendedName>
        <fullName evidence="1">Nuclease SbcCD subunit C</fullName>
    </recommendedName>
</protein>
<keyword evidence="4" id="KW-1185">Reference proteome</keyword>
<feature type="coiled-coil region" evidence="1">
    <location>
        <begin position="435"/>
        <end position="462"/>
    </location>
</feature>
<dbReference type="Pfam" id="PF13558">
    <property type="entry name" value="SbcC_Walker_B"/>
    <property type="match status" value="1"/>
</dbReference>
<name>A0A085GHY8_9ENTR</name>
<keyword evidence="1" id="KW-0378">Hydrolase</keyword>
<feature type="coiled-coil region" evidence="1">
    <location>
        <begin position="776"/>
        <end position="803"/>
    </location>
</feature>
<accession>A0A085GHY8</accession>
<dbReference type="PANTHER" id="PTHR32114:SF2">
    <property type="entry name" value="ABC TRANSPORTER ABCH.3"/>
    <property type="match status" value="1"/>
</dbReference>
<keyword evidence="1" id="KW-0233">DNA recombination</keyword>
<dbReference type="GO" id="GO:0016887">
    <property type="term" value="F:ATP hydrolysis activity"/>
    <property type="evidence" value="ECO:0007669"/>
    <property type="project" value="InterPro"/>
</dbReference>
<proteinExistence type="inferred from homology"/>
<keyword evidence="1" id="KW-0255">Endonuclease</keyword>
<comment type="subunit">
    <text evidence="1">Heterodimer of SbcC and SbcD.</text>
</comment>
<dbReference type="GO" id="GO:0006260">
    <property type="term" value="P:DNA replication"/>
    <property type="evidence" value="ECO:0007669"/>
    <property type="project" value="UniProtKB-KW"/>
</dbReference>
<dbReference type="AlphaFoldDB" id="A0A085GHY8"/>
<evidence type="ECO:0000313" key="3">
    <source>
        <dbReference type="EMBL" id="KFC83333.1"/>
    </source>
</evidence>
<dbReference type="GO" id="GO:0006302">
    <property type="term" value="P:double-strand break repair"/>
    <property type="evidence" value="ECO:0007669"/>
    <property type="project" value="InterPro"/>
</dbReference>
<dbReference type="PANTHER" id="PTHR32114">
    <property type="entry name" value="ABC TRANSPORTER ABCH.3"/>
    <property type="match status" value="1"/>
</dbReference>
<dbReference type="SUPFAM" id="SSF52540">
    <property type="entry name" value="P-loop containing nucleoside triphosphate hydrolases"/>
    <property type="match status" value="1"/>
</dbReference>
<dbReference type="eggNOG" id="COG0419">
    <property type="taxonomic scope" value="Bacteria"/>
</dbReference>
<dbReference type="NCBIfam" id="NF007600">
    <property type="entry name" value="PRK10246.1"/>
    <property type="match status" value="1"/>
</dbReference>
<keyword evidence="1" id="KW-0540">Nuclease</keyword>
<dbReference type="OrthoDB" id="9795626at2"/>
<evidence type="ECO:0000259" key="2">
    <source>
        <dbReference type="Pfam" id="PF13476"/>
    </source>
</evidence>
<dbReference type="EMBL" id="JMPI01000020">
    <property type="protein sequence ID" value="KFC83333.1"/>
    <property type="molecule type" value="Genomic_DNA"/>
</dbReference>
<sequence>MKILSLRLKNLNSLKGEWKVDFTREPFASNGLFAITGPTGAGKTTLLDAICLALYHQTPRLNTVTQSQNDLMTRDTAECLAEVEFEVKGVAYRAFWSQNRARNAANGNLQAPRVELAEMASGRIIADKVKDKLEVTAKLTGLDYDRFTRSMMLSQGQFAAFLNANANDRASLLEELTGTEIYGTVSAAVFENHKNVRSQLENLQAQAAGVALLSEEQHQRLSESLQTLSAEEKALLAEQMKLQQHQQWLGQLTQFTQKHAQAEQSLNAANRAIEAAAPELDKLTRAQPAEKLRPDWQRLQELQATLQNTHAQCEEVNARLHQATVRRQQTRQAAASMAAKLTQESTQLQEWLKSHDRYRQWGTELAGWRMGFGQQQREAEKLQELQRNIDSSQKKLELLPVAEMSISADEVSAYLQATMAARPQRQQLATLQPQFSSLLKRKSQQQQEIAALEKQISEGDAELVLKRQQYKERRQHESDLEKVCELELRIVSLEAERARLQPHQPCPLCGSTQHPAVSDYQAIQPGENQQRLAELKREVAILAEAGFAMKGQLDTQRKQRENLLAAITALNEEENGLRLRWQQLCANLQLTLAPEDDLQQWLESEEQREQQLHHLSQRIVLEEQLAQTRAQHAKLVAEIAIQREAITTALNNAGLQYPTPGEENNWLAERQQELQQWQQRNEQLPRVQQQLTLLENVLSTFIDDGTSPAPLSENEQNEALQNWHSLHSNCIALESQWRTLQQQHKQEETRVAQASEQFLAALAASPFADVQTFQAALLNEAECQRLELKKQQLEQQLQQQTVLFGQVEKALAEHKSARPETLVADVELNALQDQLTQCNQQLRDNTTQQGQIQQQLRHDAENRQRQQGLMQAIVECQQQVEDWGYLNALIGSKEGDKFRKFAQGLTLDNLVWLANNQLNRLHGRYLLQRKDSEALELQVVDTWQADAVRDTRTLSGGESFLVSLALALALSDLVSHKTRIDSLFLDEGFGTLDAETLDTALDALDTLNASGKTIGVISHVEAMKERIPVQIKVKKINGLGVSRLAKEFAVG</sequence>
<feature type="domain" description="Rad50/SbcC-type AAA" evidence="2">
    <location>
        <begin position="5"/>
        <end position="264"/>
    </location>
</feature>
<dbReference type="NCBIfam" id="TIGR00618">
    <property type="entry name" value="sbcc"/>
    <property type="match status" value="1"/>
</dbReference>
<dbReference type="InterPro" id="IPR027417">
    <property type="entry name" value="P-loop_NTPase"/>
</dbReference>
<dbReference type="InterPro" id="IPR038729">
    <property type="entry name" value="Rad50/SbcC_AAA"/>
</dbReference>
<dbReference type="GO" id="GO:0006310">
    <property type="term" value="P:DNA recombination"/>
    <property type="evidence" value="ECO:0007669"/>
    <property type="project" value="UniProtKB-KW"/>
</dbReference>
<dbReference type="InterPro" id="IPR004592">
    <property type="entry name" value="SbcC_gammaproteobac_type"/>
</dbReference>
<dbReference type="Pfam" id="PF13476">
    <property type="entry name" value="AAA_23"/>
    <property type="match status" value="1"/>
</dbReference>
<dbReference type="Proteomes" id="UP000028653">
    <property type="component" value="Unassembled WGS sequence"/>
</dbReference>
<keyword evidence="1" id="KW-0235">DNA replication</keyword>
<feature type="coiled-coil region" evidence="1">
    <location>
        <begin position="218"/>
        <end position="272"/>
    </location>
</feature>
<comment type="similarity">
    <text evidence="1">Belongs to the SMC family. SbcC subfamily.</text>
</comment>
<dbReference type="GO" id="GO:0004519">
    <property type="term" value="F:endonuclease activity"/>
    <property type="evidence" value="ECO:0007669"/>
    <property type="project" value="UniProtKB-KW"/>
</dbReference>
<reference evidence="3 4" key="1">
    <citation type="submission" date="2014-05" db="EMBL/GenBank/DDBJ databases">
        <title>ATOL: Assembling a taxonomically balanced genome-scale reconstruction of the evolutionary history of the Enterobacteriaceae.</title>
        <authorList>
            <person name="Plunkett G.III."/>
            <person name="Neeno-Eckwall E.C."/>
            <person name="Glasner J.D."/>
            <person name="Perna N.T."/>
        </authorList>
    </citation>
    <scope>NUCLEOTIDE SEQUENCE [LARGE SCALE GENOMIC DNA]</scope>
    <source>
        <strain evidence="3 4">ATCC 33320</strain>
    </source>
</reference>
<comment type="function">
    <text evidence="1">SbcCD cleaves DNA hairpin structures. These structures can inhibit DNA replication and are intermediates in certain DNA recombination reactions. The complex acts as a 3'-&gt;5' double strand exonuclease that can open hairpins. It also has a 5' single-strand endonuclease activity.</text>
</comment>
<gene>
    <name evidence="1 3" type="primary">sbcC</name>
    <name evidence="3" type="ORF">GBAG_0772</name>
</gene>
<dbReference type="STRING" id="1006004.GBAG_0772"/>
<organism evidence="3 4">
    <name type="scientific">Buttiauxella agrestis ATCC 33320</name>
    <dbReference type="NCBI Taxonomy" id="1006004"/>
    <lineage>
        <taxon>Bacteria</taxon>
        <taxon>Pseudomonadati</taxon>
        <taxon>Pseudomonadota</taxon>
        <taxon>Gammaproteobacteria</taxon>
        <taxon>Enterobacterales</taxon>
        <taxon>Enterobacteriaceae</taxon>
        <taxon>Buttiauxella</taxon>
    </lineage>
</organism>
<keyword evidence="1 3" id="KW-0269">Exonuclease</keyword>
<dbReference type="RefSeq" id="WP_034493677.1">
    <property type="nucleotide sequence ID" value="NZ_JMPI01000020.1"/>
</dbReference>
<evidence type="ECO:0000256" key="1">
    <source>
        <dbReference type="RuleBase" id="RU363070"/>
    </source>
</evidence>
<dbReference type="Gene3D" id="3.40.50.300">
    <property type="entry name" value="P-loop containing nucleotide triphosphate hydrolases"/>
    <property type="match status" value="2"/>
</dbReference>
<evidence type="ECO:0000313" key="4">
    <source>
        <dbReference type="Proteomes" id="UP000028653"/>
    </source>
</evidence>
<keyword evidence="1" id="KW-0175">Coiled coil</keyword>